<dbReference type="RefSeq" id="WP_240271121.1">
    <property type="nucleotide sequence ID" value="NZ_JAKSXN010000070.1"/>
</dbReference>
<name>A0ABW3SGQ1_9BACL</name>
<evidence type="ECO:0000313" key="2">
    <source>
        <dbReference type="Proteomes" id="UP001597211"/>
    </source>
</evidence>
<protein>
    <submittedName>
        <fullName evidence="1">Uncharacterized protein</fullName>
    </submittedName>
</protein>
<keyword evidence="2" id="KW-1185">Reference proteome</keyword>
<organism evidence="1 2">
    <name type="scientific">Paenibacillus timonensis</name>
    <dbReference type="NCBI Taxonomy" id="225915"/>
    <lineage>
        <taxon>Bacteria</taxon>
        <taxon>Bacillati</taxon>
        <taxon>Bacillota</taxon>
        <taxon>Bacilli</taxon>
        <taxon>Bacillales</taxon>
        <taxon>Paenibacillaceae</taxon>
        <taxon>Paenibacillus</taxon>
    </lineage>
</organism>
<sequence>MQGKILFSVFVGLMALLVLIPSSFASGVAPRSEEKGFVANQSNFMLQGSLSYDIGENSTDIYCNGTVTVSFSPKGGSESKGVYVAAYKQGNPSPISGDGGSFFPGNKSGSVTFKLYGYHSFKVQGDSGVTGTYTVTW</sequence>
<dbReference type="Proteomes" id="UP001597211">
    <property type="component" value="Unassembled WGS sequence"/>
</dbReference>
<comment type="caution">
    <text evidence="1">The sequence shown here is derived from an EMBL/GenBank/DDBJ whole genome shotgun (WGS) entry which is preliminary data.</text>
</comment>
<accession>A0ABW3SGQ1</accession>
<evidence type="ECO:0000313" key="1">
    <source>
        <dbReference type="EMBL" id="MFD1183996.1"/>
    </source>
</evidence>
<gene>
    <name evidence="1" type="ORF">ACFQ2Z_21850</name>
</gene>
<proteinExistence type="predicted"/>
<reference evidence="2" key="1">
    <citation type="journal article" date="2019" name="Int. J. Syst. Evol. Microbiol.">
        <title>The Global Catalogue of Microorganisms (GCM) 10K type strain sequencing project: providing services to taxonomists for standard genome sequencing and annotation.</title>
        <authorList>
            <consortium name="The Broad Institute Genomics Platform"/>
            <consortium name="The Broad Institute Genome Sequencing Center for Infectious Disease"/>
            <person name="Wu L."/>
            <person name="Ma J."/>
        </authorList>
    </citation>
    <scope>NUCLEOTIDE SEQUENCE [LARGE SCALE GENOMIC DNA]</scope>
    <source>
        <strain evidence="2">CCUG 48216</strain>
    </source>
</reference>
<dbReference type="EMBL" id="JBHTKZ010000063">
    <property type="protein sequence ID" value="MFD1183996.1"/>
    <property type="molecule type" value="Genomic_DNA"/>
</dbReference>